<dbReference type="KEGG" id="bcom:BAUCODRAFT_123242"/>
<gene>
    <name evidence="2" type="ORF">BAUCODRAFT_123242</name>
</gene>
<dbReference type="Pfam" id="PF23151">
    <property type="entry name" value="NuiA_2"/>
    <property type="match status" value="1"/>
</dbReference>
<organism evidence="2 3">
    <name type="scientific">Baudoinia panamericana (strain UAMH 10762)</name>
    <name type="common">Angels' share fungus</name>
    <name type="synonym">Baudoinia compniacensis (strain UAMH 10762)</name>
    <dbReference type="NCBI Taxonomy" id="717646"/>
    <lineage>
        <taxon>Eukaryota</taxon>
        <taxon>Fungi</taxon>
        <taxon>Dikarya</taxon>
        <taxon>Ascomycota</taxon>
        <taxon>Pezizomycotina</taxon>
        <taxon>Dothideomycetes</taxon>
        <taxon>Dothideomycetidae</taxon>
        <taxon>Mycosphaerellales</taxon>
        <taxon>Teratosphaeriaceae</taxon>
        <taxon>Baudoinia</taxon>
    </lineage>
</organism>
<name>M2MH75_BAUPA</name>
<dbReference type="EMBL" id="KB445556">
    <property type="protein sequence ID" value="EMC95961.1"/>
    <property type="molecule type" value="Genomic_DNA"/>
</dbReference>
<dbReference type="Proteomes" id="UP000011761">
    <property type="component" value="Unassembled WGS sequence"/>
</dbReference>
<dbReference type="GeneID" id="19107760"/>
<accession>M2MH75</accession>
<evidence type="ECO:0000313" key="2">
    <source>
        <dbReference type="EMBL" id="EMC95961.1"/>
    </source>
</evidence>
<keyword evidence="3" id="KW-1185">Reference proteome</keyword>
<sequence>MSSGNPTLDAAQKATGMEPLNAQPSEPQPPQHGAYVKDPTIDTVPPALQGLHPPFEAFVLALDSTDSRSKNNQSVNPATYPTDSEFENLVKAGLKPEGPVRAEAIKPEDVEWPEGYREVVKHLESVGDERNIKAYKVVEGRKKAEMFVLALDLDNDRLVGVRFPA</sequence>
<dbReference type="AlphaFoldDB" id="M2MH75"/>
<protein>
    <submittedName>
        <fullName evidence="2">Uncharacterized protein</fullName>
    </submittedName>
</protein>
<dbReference type="InterPro" id="IPR056539">
    <property type="entry name" value="NuiA-like"/>
</dbReference>
<reference evidence="2 3" key="1">
    <citation type="journal article" date="2012" name="PLoS Pathog.">
        <title>Diverse lifestyles and strategies of plant pathogenesis encoded in the genomes of eighteen Dothideomycetes fungi.</title>
        <authorList>
            <person name="Ohm R.A."/>
            <person name="Feau N."/>
            <person name="Henrissat B."/>
            <person name="Schoch C.L."/>
            <person name="Horwitz B.A."/>
            <person name="Barry K.W."/>
            <person name="Condon B.J."/>
            <person name="Copeland A.C."/>
            <person name="Dhillon B."/>
            <person name="Glaser F."/>
            <person name="Hesse C.N."/>
            <person name="Kosti I."/>
            <person name="LaButti K."/>
            <person name="Lindquist E.A."/>
            <person name="Lucas S."/>
            <person name="Salamov A.A."/>
            <person name="Bradshaw R.E."/>
            <person name="Ciuffetti L."/>
            <person name="Hamelin R.C."/>
            <person name="Kema G.H.J."/>
            <person name="Lawrence C."/>
            <person name="Scott J.A."/>
            <person name="Spatafora J.W."/>
            <person name="Turgeon B.G."/>
            <person name="de Wit P.J.G.M."/>
            <person name="Zhong S."/>
            <person name="Goodwin S.B."/>
            <person name="Grigoriev I.V."/>
        </authorList>
    </citation>
    <scope>NUCLEOTIDE SEQUENCE [LARGE SCALE GENOMIC DNA]</scope>
    <source>
        <strain evidence="2 3">UAMH 10762</strain>
    </source>
</reference>
<dbReference type="RefSeq" id="XP_007677251.1">
    <property type="nucleotide sequence ID" value="XM_007679061.1"/>
</dbReference>
<dbReference type="HOGENOM" id="CLU_1610454_0_0_1"/>
<proteinExistence type="predicted"/>
<dbReference type="OrthoDB" id="5366485at2759"/>
<evidence type="ECO:0000313" key="3">
    <source>
        <dbReference type="Proteomes" id="UP000011761"/>
    </source>
</evidence>
<evidence type="ECO:0000256" key="1">
    <source>
        <dbReference type="SAM" id="MobiDB-lite"/>
    </source>
</evidence>
<feature type="region of interest" description="Disordered" evidence="1">
    <location>
        <begin position="1"/>
        <end position="49"/>
    </location>
</feature>